<sequence>DPINLAVLSLKENGELLKLRNKWWYDKTECNLNHDAQETTHSELSLSNVAGIFYILIGGLMVALLVAIIEFCTKTKDPPSNRNSIDTMHSKSKLTIQSTRDFDNGRAYYPSLSASPENEAMHMNTHGQV</sequence>
<name>T1GN75_MEGSC</name>
<keyword evidence="2" id="KW-0472">Membrane</keyword>
<dbReference type="Proteomes" id="UP000015102">
    <property type="component" value="Unassembled WGS sequence"/>
</dbReference>
<dbReference type="AlphaFoldDB" id="T1GN75"/>
<organism evidence="3 4">
    <name type="scientific">Megaselia scalaris</name>
    <name type="common">Humpbacked fly</name>
    <name type="synonym">Phora scalaris</name>
    <dbReference type="NCBI Taxonomy" id="36166"/>
    <lineage>
        <taxon>Eukaryota</taxon>
        <taxon>Metazoa</taxon>
        <taxon>Ecdysozoa</taxon>
        <taxon>Arthropoda</taxon>
        <taxon>Hexapoda</taxon>
        <taxon>Insecta</taxon>
        <taxon>Pterygota</taxon>
        <taxon>Neoptera</taxon>
        <taxon>Endopterygota</taxon>
        <taxon>Diptera</taxon>
        <taxon>Brachycera</taxon>
        <taxon>Muscomorpha</taxon>
        <taxon>Platypezoidea</taxon>
        <taxon>Phoridae</taxon>
        <taxon>Megaseliini</taxon>
        <taxon>Megaselia</taxon>
    </lineage>
</organism>
<evidence type="ECO:0008006" key="5">
    <source>
        <dbReference type="Google" id="ProtNLM"/>
    </source>
</evidence>
<feature type="region of interest" description="Disordered" evidence="1">
    <location>
        <begin position="78"/>
        <end position="99"/>
    </location>
</feature>
<dbReference type="STRING" id="36166.T1GN75"/>
<reference evidence="3" key="2">
    <citation type="submission" date="2015-06" db="UniProtKB">
        <authorList>
            <consortium name="EnsemblMetazoa"/>
        </authorList>
    </citation>
    <scope>IDENTIFICATION</scope>
</reference>
<evidence type="ECO:0000313" key="3">
    <source>
        <dbReference type="EnsemblMetazoa" id="MESCA005019-PA"/>
    </source>
</evidence>
<protein>
    <recommendedName>
        <fullName evidence="5">Ionotropic glutamate receptor C-terminal domain-containing protein</fullName>
    </recommendedName>
</protein>
<keyword evidence="4" id="KW-1185">Reference proteome</keyword>
<evidence type="ECO:0000256" key="1">
    <source>
        <dbReference type="SAM" id="MobiDB-lite"/>
    </source>
</evidence>
<reference evidence="4" key="1">
    <citation type="submission" date="2013-02" db="EMBL/GenBank/DDBJ databases">
        <authorList>
            <person name="Hughes D."/>
        </authorList>
    </citation>
    <scope>NUCLEOTIDE SEQUENCE</scope>
    <source>
        <strain>Durham</strain>
        <strain evidence="4">NC isolate 2 -- Noor lab</strain>
    </source>
</reference>
<evidence type="ECO:0000256" key="2">
    <source>
        <dbReference type="SAM" id="Phobius"/>
    </source>
</evidence>
<evidence type="ECO:0000313" key="4">
    <source>
        <dbReference type="Proteomes" id="UP000015102"/>
    </source>
</evidence>
<dbReference type="EMBL" id="CAQQ02188755">
    <property type="status" value="NOT_ANNOTATED_CDS"/>
    <property type="molecule type" value="Genomic_DNA"/>
</dbReference>
<dbReference type="EnsemblMetazoa" id="MESCA005019-RA">
    <property type="protein sequence ID" value="MESCA005019-PA"/>
    <property type="gene ID" value="MESCA005019"/>
</dbReference>
<accession>T1GN75</accession>
<keyword evidence="2" id="KW-1133">Transmembrane helix</keyword>
<feature type="compositionally biased region" description="Polar residues" evidence="1">
    <location>
        <begin position="80"/>
        <end position="99"/>
    </location>
</feature>
<keyword evidence="2" id="KW-0812">Transmembrane</keyword>
<proteinExistence type="predicted"/>
<dbReference type="HOGENOM" id="CLU_123514_0_0_1"/>
<feature type="transmembrane region" description="Helical" evidence="2">
    <location>
        <begin position="52"/>
        <end position="72"/>
    </location>
</feature>
<dbReference type="OMA" id="PENEAMH"/>